<proteinExistence type="predicted"/>
<dbReference type="EMBL" id="CP001802">
    <property type="protein sequence ID" value="ACY21915.1"/>
    <property type="molecule type" value="Genomic_DNA"/>
</dbReference>
<dbReference type="OrthoDB" id="5638848at2"/>
<dbReference type="Gene3D" id="3.40.50.300">
    <property type="entry name" value="P-loop containing nucleotide triphosphate hydrolases"/>
    <property type="match status" value="1"/>
</dbReference>
<reference evidence="2 3" key="2">
    <citation type="journal article" date="2010" name="Stand. Genomic Sci.">
        <title>Complete genome sequence of Gordonia bronchialis type strain (3410).</title>
        <authorList>
            <person name="Ivanova N."/>
            <person name="Sikorski J."/>
            <person name="Jando M."/>
            <person name="Lapidus A."/>
            <person name="Nolan M."/>
            <person name="Lucas S."/>
            <person name="Del Rio T.G."/>
            <person name="Tice H."/>
            <person name="Copeland A."/>
            <person name="Cheng J.F."/>
            <person name="Chen F."/>
            <person name="Bruce D."/>
            <person name="Goodwin L."/>
            <person name="Pitluck S."/>
            <person name="Mavromatis K."/>
            <person name="Ovchinnikova G."/>
            <person name="Pati A."/>
            <person name="Chen A."/>
            <person name="Palaniappan K."/>
            <person name="Land M."/>
            <person name="Hauser L."/>
            <person name="Chang Y.J."/>
            <person name="Jeffries C.D."/>
            <person name="Chain P."/>
            <person name="Saunders E."/>
            <person name="Han C."/>
            <person name="Detter J.C."/>
            <person name="Brettin T."/>
            <person name="Rohde M."/>
            <person name="Goker M."/>
            <person name="Bristow J."/>
            <person name="Eisen J.A."/>
            <person name="Markowitz V."/>
            <person name="Hugenholtz P."/>
            <person name="Klenk H.P."/>
            <person name="Kyrpides N.C."/>
        </authorList>
    </citation>
    <scope>NUCLEOTIDE SEQUENCE [LARGE SCALE GENOMIC DNA]</scope>
    <source>
        <strain evidence="3">ATCC 25592 / DSM 43247 / BCRC 13721 / JCM 3198 / KCTC 3076 / NBRC 16047 / NCTC 10667</strain>
    </source>
</reference>
<dbReference type="Pfam" id="PF13521">
    <property type="entry name" value="AAA_28"/>
    <property type="match status" value="1"/>
</dbReference>
<evidence type="ECO:0000259" key="1">
    <source>
        <dbReference type="Pfam" id="PF13521"/>
    </source>
</evidence>
<dbReference type="SUPFAM" id="SSF52540">
    <property type="entry name" value="P-loop containing nucleoside triphosphate hydrolases"/>
    <property type="match status" value="1"/>
</dbReference>
<sequence>MHRHSRAVILSGCSGGGKSTVLQPLAARGFATVAEPGRRIVRHELRTGGEALPWLDPSHFARRCIQLARTDLGGHDDSRWRFFDRGLVDVDTALRHHEGVGACTVDELKSYHHRVFLTPPWRALYAVDDERQLGFAEAVDEYSRLLNAYRGLAYTVTVLPKVDAAQRADMILTELELI</sequence>
<protein>
    <recommendedName>
        <fullName evidence="1">NadR/Ttd14 AAA domain-containing protein</fullName>
    </recommendedName>
</protein>
<gene>
    <name evidence="2" type="ordered locus">Gbro_2691</name>
</gene>
<evidence type="ECO:0000313" key="3">
    <source>
        <dbReference type="Proteomes" id="UP000001219"/>
    </source>
</evidence>
<keyword evidence="3" id="KW-1185">Reference proteome</keyword>
<reference evidence="3" key="1">
    <citation type="submission" date="2009-10" db="EMBL/GenBank/DDBJ databases">
        <title>The complete chromosome of Gordonia bronchialis DSM 43247.</title>
        <authorList>
            <consortium name="US DOE Joint Genome Institute (JGI-PGF)"/>
            <person name="Lucas S."/>
            <person name="Copeland A."/>
            <person name="Lapidus A."/>
            <person name="Glavina del Rio T."/>
            <person name="Dalin E."/>
            <person name="Tice H."/>
            <person name="Bruce D."/>
            <person name="Goodwin L."/>
            <person name="Pitluck S."/>
            <person name="Kyrpides N."/>
            <person name="Mavromatis K."/>
            <person name="Ivanova N."/>
            <person name="Ovchinnikova G."/>
            <person name="Saunders E."/>
            <person name="Brettin T."/>
            <person name="Detter J.C."/>
            <person name="Han C."/>
            <person name="Larimer F."/>
            <person name="Land M."/>
            <person name="Hauser L."/>
            <person name="Markowitz V."/>
            <person name="Cheng J.-F."/>
            <person name="Hugenholtz P."/>
            <person name="Woyke T."/>
            <person name="Wu D."/>
            <person name="Jando M."/>
            <person name="Schneider S."/>
            <person name="Goeker M."/>
            <person name="Klenk H.-P."/>
            <person name="Eisen J.A."/>
        </authorList>
    </citation>
    <scope>NUCLEOTIDE SEQUENCE [LARGE SCALE GENOMIC DNA]</scope>
    <source>
        <strain evidence="3">ATCC 25592 / DSM 43247 / BCRC 13721 / JCM 3198 / KCTC 3076 / NBRC 16047 / NCTC 10667</strain>
    </source>
</reference>
<feature type="domain" description="NadR/Ttd14 AAA" evidence="1">
    <location>
        <begin position="8"/>
        <end position="167"/>
    </location>
</feature>
<dbReference type="AlphaFoldDB" id="D0L820"/>
<dbReference type="RefSeq" id="WP_012834437.1">
    <property type="nucleotide sequence ID" value="NC_013441.1"/>
</dbReference>
<dbReference type="STRING" id="526226.Gbro_2691"/>
<dbReference type="KEGG" id="gbr:Gbro_2691"/>
<evidence type="ECO:0000313" key="2">
    <source>
        <dbReference type="EMBL" id="ACY21915.1"/>
    </source>
</evidence>
<organism evidence="2 3">
    <name type="scientific">Gordonia bronchialis (strain ATCC 25592 / DSM 43247 / BCRC 13721 / JCM 3198 / KCTC 3076 / NBRC 16047 / NCTC 10667)</name>
    <name type="common">Rhodococcus bronchialis</name>
    <dbReference type="NCBI Taxonomy" id="526226"/>
    <lineage>
        <taxon>Bacteria</taxon>
        <taxon>Bacillati</taxon>
        <taxon>Actinomycetota</taxon>
        <taxon>Actinomycetes</taxon>
        <taxon>Mycobacteriales</taxon>
        <taxon>Gordoniaceae</taxon>
        <taxon>Gordonia</taxon>
    </lineage>
</organism>
<dbReference type="InterPro" id="IPR038727">
    <property type="entry name" value="NadR/Ttd14_AAA_dom"/>
</dbReference>
<dbReference type="eggNOG" id="COG3911">
    <property type="taxonomic scope" value="Bacteria"/>
</dbReference>
<dbReference type="Proteomes" id="UP000001219">
    <property type="component" value="Chromosome"/>
</dbReference>
<name>D0L820_GORB4</name>
<dbReference type="HOGENOM" id="CLU_114480_0_0_11"/>
<dbReference type="InterPro" id="IPR027417">
    <property type="entry name" value="P-loop_NTPase"/>
</dbReference>
<accession>D0L820</accession>